<evidence type="ECO:0000313" key="2">
    <source>
        <dbReference type="Proteomes" id="UP000799755"/>
    </source>
</evidence>
<comment type="caution">
    <text evidence="1">The sequence shown here is derived from an EMBL/GenBank/DDBJ whole genome shotgun (WGS) entry which is preliminary data.</text>
</comment>
<protein>
    <submittedName>
        <fullName evidence="1">Uncharacterized protein</fullName>
    </submittedName>
</protein>
<sequence>DVPTICFGFTLGFLVLTGAKVGKQTISIYKRTGSLVSLYLFMIWMEIIVCLAWSVSAWLFLRGDIPGSFGLFFAIVTLWTFQTQCLLQIIANRVALVMTSRHRSRLLKLSLLLSVAIINISVYVIWIPARLEISPTWVQINEIWDRVEKVIYLGLDLGLNVYFLWLVRSRLITRGLRKYEALFKFNAGIVVISICMDALIIGMMSLPNDLVYTQFHSLAYIVKLNIELCMADLISKVVR</sequence>
<gene>
    <name evidence="1" type="ORF">BDR25DRAFT_194695</name>
</gene>
<accession>A0ACB6QQJ2</accession>
<proteinExistence type="predicted"/>
<organism evidence="1 2">
    <name type="scientific">Lindgomyces ingoldianus</name>
    <dbReference type="NCBI Taxonomy" id="673940"/>
    <lineage>
        <taxon>Eukaryota</taxon>
        <taxon>Fungi</taxon>
        <taxon>Dikarya</taxon>
        <taxon>Ascomycota</taxon>
        <taxon>Pezizomycotina</taxon>
        <taxon>Dothideomycetes</taxon>
        <taxon>Pleosporomycetidae</taxon>
        <taxon>Pleosporales</taxon>
        <taxon>Lindgomycetaceae</taxon>
        <taxon>Lindgomyces</taxon>
    </lineage>
</organism>
<feature type="non-terminal residue" evidence="1">
    <location>
        <position position="239"/>
    </location>
</feature>
<reference evidence="1" key="1">
    <citation type="journal article" date="2020" name="Stud. Mycol.">
        <title>101 Dothideomycetes genomes: a test case for predicting lifestyles and emergence of pathogens.</title>
        <authorList>
            <person name="Haridas S."/>
            <person name="Albert R."/>
            <person name="Binder M."/>
            <person name="Bloem J."/>
            <person name="Labutti K."/>
            <person name="Salamov A."/>
            <person name="Andreopoulos B."/>
            <person name="Baker S."/>
            <person name="Barry K."/>
            <person name="Bills G."/>
            <person name="Bluhm B."/>
            <person name="Cannon C."/>
            <person name="Castanera R."/>
            <person name="Culley D."/>
            <person name="Daum C."/>
            <person name="Ezra D."/>
            <person name="Gonzalez J."/>
            <person name="Henrissat B."/>
            <person name="Kuo A."/>
            <person name="Liang C."/>
            <person name="Lipzen A."/>
            <person name="Lutzoni F."/>
            <person name="Magnuson J."/>
            <person name="Mondo S."/>
            <person name="Nolan M."/>
            <person name="Ohm R."/>
            <person name="Pangilinan J."/>
            <person name="Park H.-J."/>
            <person name="Ramirez L."/>
            <person name="Alfaro M."/>
            <person name="Sun H."/>
            <person name="Tritt A."/>
            <person name="Yoshinaga Y."/>
            <person name="Zwiers L.-H."/>
            <person name="Turgeon B."/>
            <person name="Goodwin S."/>
            <person name="Spatafora J."/>
            <person name="Crous P."/>
            <person name="Grigoriev I."/>
        </authorList>
    </citation>
    <scope>NUCLEOTIDE SEQUENCE</scope>
    <source>
        <strain evidence="1">ATCC 200398</strain>
    </source>
</reference>
<dbReference type="EMBL" id="MU003513">
    <property type="protein sequence ID" value="KAF2469155.1"/>
    <property type="molecule type" value="Genomic_DNA"/>
</dbReference>
<dbReference type="Proteomes" id="UP000799755">
    <property type="component" value="Unassembled WGS sequence"/>
</dbReference>
<name>A0ACB6QQJ2_9PLEO</name>
<evidence type="ECO:0000313" key="1">
    <source>
        <dbReference type="EMBL" id="KAF2469155.1"/>
    </source>
</evidence>
<keyword evidence="2" id="KW-1185">Reference proteome</keyword>
<feature type="non-terminal residue" evidence="1">
    <location>
        <position position="1"/>
    </location>
</feature>